<dbReference type="EMBL" id="JAKKUT010000002">
    <property type="protein sequence ID" value="MDG2990185.1"/>
    <property type="molecule type" value="Genomic_DNA"/>
</dbReference>
<evidence type="ECO:0000313" key="7">
    <source>
        <dbReference type="Proteomes" id="UP001154265"/>
    </source>
</evidence>
<comment type="caution">
    <text evidence="6">The sequence shown here is derived from an EMBL/GenBank/DDBJ whole genome shotgun (WGS) entry which is preliminary data.</text>
</comment>
<dbReference type="Pfam" id="PF01297">
    <property type="entry name" value="ZnuA"/>
    <property type="match status" value="1"/>
</dbReference>
<accession>A0ABT6EYU6</accession>
<evidence type="ECO:0000313" key="6">
    <source>
        <dbReference type="EMBL" id="MDG2990185.1"/>
    </source>
</evidence>
<reference evidence="6" key="2">
    <citation type="submission" date="2022-01" db="EMBL/GenBank/DDBJ databases">
        <authorList>
            <person name="Zivanovic Y."/>
            <person name="Moreira D."/>
            <person name="Lopez-Garcia P."/>
        </authorList>
    </citation>
    <scope>NUCLEOTIDE SEQUENCE</scope>
    <source>
        <strain evidence="6">G9</strain>
    </source>
</reference>
<dbReference type="RefSeq" id="WP_277866099.1">
    <property type="nucleotide sequence ID" value="NZ_JAKKUT010000002.1"/>
</dbReference>
<evidence type="ECO:0000256" key="1">
    <source>
        <dbReference type="ARBA" id="ARBA00004196"/>
    </source>
</evidence>
<keyword evidence="7" id="KW-1185">Reference proteome</keyword>
<dbReference type="PRINTS" id="PR00690">
    <property type="entry name" value="ADHESNFAMILY"/>
</dbReference>
<dbReference type="InterPro" id="IPR006127">
    <property type="entry name" value="ZnuA-like"/>
</dbReference>
<comment type="subcellular location">
    <subcellularLocation>
        <location evidence="1">Cell envelope</location>
    </subcellularLocation>
</comment>
<proteinExistence type="inferred from homology"/>
<dbReference type="InterPro" id="IPR050492">
    <property type="entry name" value="Bact_metal-bind_prot9"/>
</dbReference>
<dbReference type="InterPro" id="IPR006129">
    <property type="entry name" value="AdhesinB"/>
</dbReference>
<keyword evidence="2 5" id="KW-0813">Transport</keyword>
<dbReference type="SUPFAM" id="SSF53807">
    <property type="entry name" value="Helical backbone' metal receptor"/>
    <property type="match status" value="1"/>
</dbReference>
<dbReference type="Proteomes" id="UP001154265">
    <property type="component" value="Unassembled WGS sequence"/>
</dbReference>
<evidence type="ECO:0000256" key="3">
    <source>
        <dbReference type="ARBA" id="ARBA00022723"/>
    </source>
</evidence>
<evidence type="ECO:0000256" key="2">
    <source>
        <dbReference type="ARBA" id="ARBA00022448"/>
    </source>
</evidence>
<evidence type="ECO:0000256" key="4">
    <source>
        <dbReference type="ARBA" id="ARBA00022729"/>
    </source>
</evidence>
<dbReference type="PANTHER" id="PTHR42953">
    <property type="entry name" value="HIGH-AFFINITY ZINC UPTAKE SYSTEM PROTEIN ZNUA-RELATED"/>
    <property type="match status" value="1"/>
</dbReference>
<dbReference type="PANTHER" id="PTHR42953:SF1">
    <property type="entry name" value="METAL-BINDING PROTEIN HI_0362-RELATED"/>
    <property type="match status" value="1"/>
</dbReference>
<gene>
    <name evidence="6" type="ORF">L3556_04425</name>
</gene>
<name>A0ABT6EYU6_9SYNE</name>
<keyword evidence="4" id="KW-0732">Signal</keyword>
<sequence>MDGKLNVVASYSVLCSMVEQIAATAIHLTCLINYDRDPHTYDATPADRRALERADVIFYGGMDFEPSIIQMVAATQSAAPKIPIHEQAVTDFLVDEVGNPDPHIWHNAAHGIEMVGLIQATLSQQDPENAPQYQANAEALIQELNQIHTWMPAQIATIPDEQRRLVTTHDAFGYYAQAYGLTIEGTLLGFSTEQEPTAAQVRTLIQAIRDTGVPTVFTELTTNDRVLQNVAKEAGVKVSDQVLIADGIGPARTPAGSYQGMLIQNTCVIAEGLGGNCTPF</sequence>
<protein>
    <submittedName>
        <fullName evidence="6">Zinc ABC transporter substrate-binding protein</fullName>
    </submittedName>
</protein>
<comment type="similarity">
    <text evidence="5">Belongs to the bacterial solute-binding protein 9 family.</text>
</comment>
<organism evidence="6 7">
    <name type="scientific">Candidatus Synechococcus calcipolaris G9</name>
    <dbReference type="NCBI Taxonomy" id="1497997"/>
    <lineage>
        <taxon>Bacteria</taxon>
        <taxon>Bacillati</taxon>
        <taxon>Cyanobacteriota</taxon>
        <taxon>Cyanophyceae</taxon>
        <taxon>Synechococcales</taxon>
        <taxon>Synechococcaceae</taxon>
        <taxon>Synechococcus</taxon>
    </lineage>
</organism>
<evidence type="ECO:0000256" key="5">
    <source>
        <dbReference type="RuleBase" id="RU003512"/>
    </source>
</evidence>
<dbReference type="Gene3D" id="3.40.50.1980">
    <property type="entry name" value="Nitrogenase molybdenum iron protein domain"/>
    <property type="match status" value="2"/>
</dbReference>
<reference evidence="6" key="1">
    <citation type="journal article" date="2022" name="Genome Biol. Evol.">
        <title>A New Gene Family Diagnostic for Intracellular Biomineralization of Amorphous Ca Carbonates by Cyanobacteria.</title>
        <authorList>
            <person name="Benzerara K."/>
            <person name="Duprat E."/>
            <person name="Bitard-Feildel T."/>
            <person name="Caumes G."/>
            <person name="Cassier-Chauvat C."/>
            <person name="Chauvat F."/>
            <person name="Dezi M."/>
            <person name="Diop S.I."/>
            <person name="Gaschignard G."/>
            <person name="Gorgen S."/>
            <person name="Gugger M."/>
            <person name="Lopez-Garcia P."/>
            <person name="Millet M."/>
            <person name="Skouri-Panet F."/>
            <person name="Moreira D."/>
            <person name="Callebaut I."/>
        </authorList>
    </citation>
    <scope>NUCLEOTIDE SEQUENCE</scope>
    <source>
        <strain evidence="6">G9</strain>
    </source>
</reference>
<keyword evidence="3" id="KW-0479">Metal-binding</keyword>
<dbReference type="InterPro" id="IPR006128">
    <property type="entry name" value="Lipoprotein_PsaA-like"/>
</dbReference>
<dbReference type="PRINTS" id="PR00691">
    <property type="entry name" value="ADHESINB"/>
</dbReference>